<evidence type="ECO:0000256" key="14">
    <source>
        <dbReference type="SAM" id="MobiDB-lite"/>
    </source>
</evidence>
<evidence type="ECO:0000256" key="11">
    <source>
        <dbReference type="ARBA" id="ARBA00023136"/>
    </source>
</evidence>
<evidence type="ECO:0000256" key="8">
    <source>
        <dbReference type="ARBA" id="ARBA00022792"/>
    </source>
</evidence>
<proteinExistence type="inferred from homology"/>
<evidence type="ECO:0000256" key="3">
    <source>
        <dbReference type="ARBA" id="ARBA00004637"/>
    </source>
</evidence>
<dbReference type="Proteomes" id="UP000825002">
    <property type="component" value="Unassembled WGS sequence"/>
</dbReference>
<evidence type="ECO:0000256" key="7">
    <source>
        <dbReference type="ARBA" id="ARBA00022660"/>
    </source>
</evidence>
<evidence type="ECO:0000256" key="1">
    <source>
        <dbReference type="ARBA" id="ARBA00003195"/>
    </source>
</evidence>
<evidence type="ECO:0000256" key="2">
    <source>
        <dbReference type="ARBA" id="ARBA00004569"/>
    </source>
</evidence>
<dbReference type="InterPro" id="IPR008698">
    <property type="entry name" value="NDUB7"/>
</dbReference>
<keyword evidence="7" id="KW-0679">Respiratory chain</keyword>
<evidence type="ECO:0000313" key="16">
    <source>
        <dbReference type="Proteomes" id="UP000825002"/>
    </source>
</evidence>
<evidence type="ECO:0000256" key="9">
    <source>
        <dbReference type="ARBA" id="ARBA00022982"/>
    </source>
</evidence>
<name>A0ABQ7SAJ1_9ACAR</name>
<reference evidence="15 16" key="1">
    <citation type="submission" date="2020-10" db="EMBL/GenBank/DDBJ databases">
        <authorList>
            <person name="Klimov P.B."/>
            <person name="Dyachkov S.M."/>
            <person name="Chetverikov P.E."/>
        </authorList>
    </citation>
    <scope>NUCLEOTIDE SEQUENCE [LARGE SCALE GENOMIC DNA]</scope>
    <source>
        <strain evidence="15">BMOC 18-1129-001#AD2665</strain>
        <tissue evidence="15">Entire mites</tissue>
    </source>
</reference>
<sequence length="121" mass="14292">MGASMTIGALDDRPDPGKPSPYDPLYGFPRGRKKRELGVTEEEMNSVGLDDDQRDYCSKEKVELKACIRNNAPLWYRCYHQKHAIAECYYQDHIHNMKEYERERRLAERQRRIAKKKLMEG</sequence>
<keyword evidence="13" id="KW-0175">Coiled coil</keyword>
<accession>A0ABQ7SAJ1</accession>
<evidence type="ECO:0000256" key="13">
    <source>
        <dbReference type="SAM" id="Coils"/>
    </source>
</evidence>
<organism evidence="15 16">
    <name type="scientific">Fragariocoptes setiger</name>
    <dbReference type="NCBI Taxonomy" id="1670756"/>
    <lineage>
        <taxon>Eukaryota</taxon>
        <taxon>Metazoa</taxon>
        <taxon>Ecdysozoa</taxon>
        <taxon>Arthropoda</taxon>
        <taxon>Chelicerata</taxon>
        <taxon>Arachnida</taxon>
        <taxon>Acari</taxon>
        <taxon>Acariformes</taxon>
        <taxon>Trombidiformes</taxon>
        <taxon>Prostigmata</taxon>
        <taxon>Eupodina</taxon>
        <taxon>Eriophyoidea</taxon>
        <taxon>Phytoptidae</taxon>
        <taxon>Fragariocoptes</taxon>
    </lineage>
</organism>
<keyword evidence="12" id="KW-1015">Disulfide bond</keyword>
<protein>
    <recommendedName>
        <fullName evidence="5">NADH dehydrogenase [ubiquinone] 1 beta subcomplex subunit 7</fullName>
    </recommendedName>
</protein>
<dbReference type="Pfam" id="PF05676">
    <property type="entry name" value="NDUF_B7"/>
    <property type="match status" value="1"/>
</dbReference>
<dbReference type="EMBL" id="JAIFTH010000151">
    <property type="protein sequence ID" value="KAG9510418.1"/>
    <property type="molecule type" value="Genomic_DNA"/>
</dbReference>
<comment type="caution">
    <text evidence="15">The sequence shown here is derived from an EMBL/GenBank/DDBJ whole genome shotgun (WGS) entry which is preliminary data.</text>
</comment>
<dbReference type="PANTHER" id="PTHR20900">
    <property type="entry name" value="NADH:UBIQUINONE OXIDOREDUCTASE B18-LIKE SUBUNIT"/>
    <property type="match status" value="1"/>
</dbReference>
<dbReference type="PANTHER" id="PTHR20900:SF0">
    <property type="entry name" value="NADH DEHYDROGENASE [UBIQUINONE] 1 BETA SUBCOMPLEX SUBUNIT 7"/>
    <property type="match status" value="1"/>
</dbReference>
<keyword evidence="8" id="KW-0999">Mitochondrion inner membrane</keyword>
<keyword evidence="9" id="KW-0249">Electron transport</keyword>
<keyword evidence="6" id="KW-0813">Transport</keyword>
<evidence type="ECO:0000256" key="6">
    <source>
        <dbReference type="ARBA" id="ARBA00022448"/>
    </source>
</evidence>
<comment type="similarity">
    <text evidence="4">Belongs to the complex I NDUFB7 subunit family.</text>
</comment>
<comment type="function">
    <text evidence="1">Accessory subunit of the mitochondrial membrane respiratory chain NADH dehydrogenase (Complex I), that is believed not to be involved in catalysis. Complex I functions in the transfer of electrons from NADH to the respiratory chain. The immediate electron acceptor for the enzyme is believed to be ubiquinone.</text>
</comment>
<comment type="subcellular location">
    <subcellularLocation>
        <location evidence="3">Mitochondrion inner membrane</location>
        <topology evidence="3">Peripheral membrane protein</topology>
    </subcellularLocation>
    <subcellularLocation>
        <location evidence="2">Mitochondrion intermembrane space</location>
    </subcellularLocation>
</comment>
<evidence type="ECO:0000256" key="12">
    <source>
        <dbReference type="ARBA" id="ARBA00023157"/>
    </source>
</evidence>
<feature type="region of interest" description="Disordered" evidence="14">
    <location>
        <begin position="1"/>
        <end position="27"/>
    </location>
</feature>
<keyword evidence="10" id="KW-0496">Mitochondrion</keyword>
<evidence type="ECO:0000256" key="10">
    <source>
        <dbReference type="ARBA" id="ARBA00023128"/>
    </source>
</evidence>
<evidence type="ECO:0000256" key="5">
    <source>
        <dbReference type="ARBA" id="ARBA00018677"/>
    </source>
</evidence>
<feature type="coiled-coil region" evidence="13">
    <location>
        <begin position="90"/>
        <end position="117"/>
    </location>
</feature>
<evidence type="ECO:0000256" key="4">
    <source>
        <dbReference type="ARBA" id="ARBA00008006"/>
    </source>
</evidence>
<keyword evidence="16" id="KW-1185">Reference proteome</keyword>
<gene>
    <name evidence="15" type="ORF">GZH46_01042</name>
</gene>
<keyword evidence="11" id="KW-0472">Membrane</keyword>
<evidence type="ECO:0000313" key="15">
    <source>
        <dbReference type="EMBL" id="KAG9510418.1"/>
    </source>
</evidence>